<evidence type="ECO:0000256" key="1">
    <source>
        <dbReference type="SAM" id="Phobius"/>
    </source>
</evidence>
<dbReference type="AlphaFoldDB" id="A0A364V4V7"/>
<keyword evidence="3" id="KW-1185">Reference proteome</keyword>
<keyword evidence="1" id="KW-0472">Membrane</keyword>
<sequence>MDPQLVQASRWMRLVVLVVFIGWLLSDPHGVRILFAAVCGVFLVLTVFQLWSTHQDTKR</sequence>
<feature type="transmembrane region" description="Helical" evidence="1">
    <location>
        <begin position="7"/>
        <end position="25"/>
    </location>
</feature>
<name>A0A364V4V7_9CORY</name>
<accession>A0A364V4V7</accession>
<dbReference type="EMBL" id="QHCV01000066">
    <property type="protein sequence ID" value="RAV31690.1"/>
    <property type="molecule type" value="Genomic_DNA"/>
</dbReference>
<dbReference type="Proteomes" id="UP000251577">
    <property type="component" value="Unassembled WGS sequence"/>
</dbReference>
<keyword evidence="1" id="KW-0812">Transmembrane</keyword>
<organism evidence="2 3">
    <name type="scientific">Corynebacterium heidelbergense</name>
    <dbReference type="NCBI Taxonomy" id="2055947"/>
    <lineage>
        <taxon>Bacteria</taxon>
        <taxon>Bacillati</taxon>
        <taxon>Actinomycetota</taxon>
        <taxon>Actinomycetes</taxon>
        <taxon>Mycobacteriales</taxon>
        <taxon>Corynebacteriaceae</taxon>
        <taxon>Corynebacterium</taxon>
    </lineage>
</organism>
<feature type="transmembrane region" description="Helical" evidence="1">
    <location>
        <begin position="31"/>
        <end position="51"/>
    </location>
</feature>
<proteinExistence type="predicted"/>
<reference evidence="2 3" key="1">
    <citation type="journal article" date="2018" name="Syst. Appl. Microbiol.">
        <title>Corynebacterium heidelbergense sp. nov., isolated from the preen glands of Egyptian geese (Alopochen aegyptiacus).</title>
        <authorList>
            <person name="Braun M.S."/>
            <person name="Wang E."/>
            <person name="Zimmermann S."/>
            <person name="Wink M."/>
        </authorList>
    </citation>
    <scope>NUCLEOTIDE SEQUENCE [LARGE SCALE GENOMIC DNA]</scope>
    <source>
        <strain evidence="2 3">647</strain>
    </source>
</reference>
<gene>
    <name evidence="2" type="ORF">DLJ54_07030</name>
</gene>
<evidence type="ECO:0000313" key="3">
    <source>
        <dbReference type="Proteomes" id="UP000251577"/>
    </source>
</evidence>
<comment type="caution">
    <text evidence="2">The sequence shown here is derived from an EMBL/GenBank/DDBJ whole genome shotgun (WGS) entry which is preliminary data.</text>
</comment>
<keyword evidence="1" id="KW-1133">Transmembrane helix</keyword>
<evidence type="ECO:0000313" key="2">
    <source>
        <dbReference type="EMBL" id="RAV31690.1"/>
    </source>
</evidence>
<protein>
    <submittedName>
        <fullName evidence="2">Uncharacterized protein</fullName>
    </submittedName>
</protein>